<evidence type="ECO:0000313" key="2">
    <source>
        <dbReference type="EMBL" id="GAI81779.1"/>
    </source>
</evidence>
<keyword evidence="1" id="KW-0812">Transmembrane</keyword>
<protein>
    <recommendedName>
        <fullName evidence="3">CN hydrolase domain-containing protein</fullName>
    </recommendedName>
</protein>
<organism evidence="2">
    <name type="scientific">marine sediment metagenome</name>
    <dbReference type="NCBI Taxonomy" id="412755"/>
    <lineage>
        <taxon>unclassified sequences</taxon>
        <taxon>metagenomes</taxon>
        <taxon>ecological metagenomes</taxon>
    </lineage>
</organism>
<reference evidence="2" key="1">
    <citation type="journal article" date="2014" name="Front. Microbiol.">
        <title>High frequency of phylogenetically diverse reductive dehalogenase-homologous genes in deep subseafloor sedimentary metagenomes.</title>
        <authorList>
            <person name="Kawai M."/>
            <person name="Futagami T."/>
            <person name="Toyoda A."/>
            <person name="Takaki Y."/>
            <person name="Nishi S."/>
            <person name="Hori S."/>
            <person name="Arai W."/>
            <person name="Tsubouchi T."/>
            <person name="Morono Y."/>
            <person name="Uchiyama I."/>
            <person name="Ito T."/>
            <person name="Fujiyama A."/>
            <person name="Inagaki F."/>
            <person name="Takami H."/>
        </authorList>
    </citation>
    <scope>NUCLEOTIDE SEQUENCE</scope>
    <source>
        <strain evidence="2">Expedition CK06-06</strain>
    </source>
</reference>
<feature type="non-terminal residue" evidence="2">
    <location>
        <position position="1"/>
    </location>
</feature>
<comment type="caution">
    <text evidence="2">The sequence shown here is derived from an EMBL/GenBank/DDBJ whole genome shotgun (WGS) entry which is preliminary data.</text>
</comment>
<dbReference type="AlphaFoldDB" id="X1TNZ7"/>
<proteinExistence type="predicted"/>
<sequence>SNAVDYHGNVLAELNDFATEERIMIADIPKQGIKTIYSQIGDLFAWLCVLGFLIMIGLSFSKFKKT</sequence>
<feature type="transmembrane region" description="Helical" evidence="1">
    <location>
        <begin position="43"/>
        <end position="61"/>
    </location>
</feature>
<dbReference type="EMBL" id="BARW01014939">
    <property type="protein sequence ID" value="GAI81779.1"/>
    <property type="molecule type" value="Genomic_DNA"/>
</dbReference>
<keyword evidence="1" id="KW-1133">Transmembrane helix</keyword>
<accession>X1TNZ7</accession>
<gene>
    <name evidence="2" type="ORF">S12H4_26346</name>
</gene>
<evidence type="ECO:0000256" key="1">
    <source>
        <dbReference type="SAM" id="Phobius"/>
    </source>
</evidence>
<keyword evidence="1" id="KW-0472">Membrane</keyword>
<evidence type="ECO:0008006" key="3">
    <source>
        <dbReference type="Google" id="ProtNLM"/>
    </source>
</evidence>
<name>X1TNZ7_9ZZZZ</name>